<evidence type="ECO:0000259" key="7">
    <source>
        <dbReference type="PROSITE" id="PS50109"/>
    </source>
</evidence>
<dbReference type="Pfam" id="PF00072">
    <property type="entry name" value="Response_reg"/>
    <property type="match status" value="1"/>
</dbReference>
<dbReference type="Gene3D" id="1.10.287.130">
    <property type="match status" value="1"/>
</dbReference>
<dbReference type="Proteomes" id="UP000248640">
    <property type="component" value="Chromosome 1"/>
</dbReference>
<dbReference type="SMART" id="SM00448">
    <property type="entry name" value="REC"/>
    <property type="match status" value="1"/>
</dbReference>
<organism evidence="11 12">
    <name type="scientific">Pseudomonas fluorescens</name>
    <dbReference type="NCBI Taxonomy" id="294"/>
    <lineage>
        <taxon>Bacteria</taxon>
        <taxon>Pseudomonadati</taxon>
        <taxon>Pseudomonadota</taxon>
        <taxon>Gammaproteobacteria</taxon>
        <taxon>Pseudomonadales</taxon>
        <taxon>Pseudomonadaceae</taxon>
        <taxon>Pseudomonas</taxon>
    </lineage>
</organism>
<dbReference type="SUPFAM" id="SSF55874">
    <property type="entry name" value="ATPase domain of HSP90 chaperone/DNA topoisomerase II/histidine kinase"/>
    <property type="match status" value="1"/>
</dbReference>
<feature type="domain" description="PAS" evidence="9">
    <location>
        <begin position="185"/>
        <end position="240"/>
    </location>
</feature>
<dbReference type="SUPFAM" id="SSF52172">
    <property type="entry name" value="CheY-like"/>
    <property type="match status" value="1"/>
</dbReference>
<reference evidence="11 12" key="1">
    <citation type="submission" date="2018-06" db="EMBL/GenBank/DDBJ databases">
        <authorList>
            <consortium name="Pathogen Informatics"/>
            <person name="Doyle S."/>
        </authorList>
    </citation>
    <scope>NUCLEOTIDE SEQUENCE [LARGE SCALE GENOMIC DNA]</scope>
    <source>
        <strain evidence="11 12">NCTC10038</strain>
    </source>
</reference>
<gene>
    <name evidence="11" type="ORF">NCTC10038_04867</name>
</gene>
<evidence type="ECO:0000256" key="4">
    <source>
        <dbReference type="ARBA" id="ARBA00022777"/>
    </source>
</evidence>
<dbReference type="InterPro" id="IPR001610">
    <property type="entry name" value="PAC"/>
</dbReference>
<dbReference type="InterPro" id="IPR013655">
    <property type="entry name" value="PAS_fold_3"/>
</dbReference>
<dbReference type="InterPro" id="IPR001789">
    <property type="entry name" value="Sig_transdc_resp-reg_receiver"/>
</dbReference>
<sequence>MNSTVGMGPETSHTPDPLTGGASELAATGLGRNEAFTERVLASINDCIKVLDLDARLTFMSEGGQKIMEVSDFNSIRGCPWPDFWQEQGNLDAKAAVQAAQNGESASFIGPAQTLAGNLKWWHVQVSPILDGNGRPEQILCVSRDITALREAEESLRKLNESLEQRVVERTRDRDRIWRLSPDLMLVAQLDGVISAVNPAWTRMLGHTEHDLVGSQLLALVHPDDLAVSSSAVSRLGDGKNFPNFKNRYRHQDGSYRMIAWTAVPDSDYIHAVGRDIQAEEEAKEALRLSEDALRQSQKLEAIGQLTGGVAHDFNNLLTVIKSCADLLKTPSLSEVRRMKYVEAIANTVDRAARLTAQLLTFARRQALRPEVFNVGDSVLRVGEMMDSLTGSRIKVTIEVPQKPCFINADESQFDTALVNMVVNARDAMAGTGDLAIKVATANWLPSVRAHPVRVADYVTIELSDTGSGIAPEKLDAIFEPFYTTKGIGQGTGLGLSQVYGFAKQSGGEILVKSECGKGSQFVLYLPEVEAGVTTAISEHQSDPIASNLCVLMVEDNTDVGLYTSQTLEQMGFKVLWVPDASSALDALAPNPESFQVVFSDISMPGMSGLELLDAIEALYPWLPVVLTTGYNDEYARIAQEEGQRFVLMQKPYSTEALAVQLHKVVKSRLNLISPG</sequence>
<dbReference type="Gene3D" id="3.30.450.20">
    <property type="entry name" value="PAS domain"/>
    <property type="match status" value="2"/>
</dbReference>
<evidence type="ECO:0000313" key="12">
    <source>
        <dbReference type="Proteomes" id="UP000248640"/>
    </source>
</evidence>
<dbReference type="InterPro" id="IPR035965">
    <property type="entry name" value="PAS-like_dom_sf"/>
</dbReference>
<dbReference type="AlphaFoldDB" id="A0A8B4IDC0"/>
<feature type="domain" description="PAC" evidence="10">
    <location>
        <begin position="102"/>
        <end position="158"/>
    </location>
</feature>
<dbReference type="GO" id="GO:0000155">
    <property type="term" value="F:phosphorelay sensor kinase activity"/>
    <property type="evidence" value="ECO:0007669"/>
    <property type="project" value="InterPro"/>
</dbReference>
<keyword evidence="4 11" id="KW-0808">Transferase</keyword>
<dbReference type="InterPro" id="IPR003661">
    <property type="entry name" value="HisK_dim/P_dom"/>
</dbReference>
<evidence type="ECO:0000256" key="3">
    <source>
        <dbReference type="ARBA" id="ARBA00022553"/>
    </source>
</evidence>
<evidence type="ECO:0000313" key="11">
    <source>
        <dbReference type="EMBL" id="SQF93497.1"/>
    </source>
</evidence>
<dbReference type="PROSITE" id="PS50112">
    <property type="entry name" value="PAS"/>
    <property type="match status" value="1"/>
</dbReference>
<evidence type="ECO:0000256" key="5">
    <source>
        <dbReference type="PROSITE-ProRule" id="PRU00169"/>
    </source>
</evidence>
<dbReference type="PROSITE" id="PS50109">
    <property type="entry name" value="HIS_KIN"/>
    <property type="match status" value="1"/>
</dbReference>
<feature type="modified residue" description="4-aspartylphosphate" evidence="5">
    <location>
        <position position="601"/>
    </location>
</feature>
<dbReference type="Pfam" id="PF02518">
    <property type="entry name" value="HATPase_c"/>
    <property type="match status" value="1"/>
</dbReference>
<feature type="domain" description="Histidine kinase" evidence="7">
    <location>
        <begin position="309"/>
        <end position="530"/>
    </location>
</feature>
<dbReference type="Pfam" id="PF00512">
    <property type="entry name" value="HisKA"/>
    <property type="match status" value="1"/>
</dbReference>
<evidence type="ECO:0000256" key="2">
    <source>
        <dbReference type="ARBA" id="ARBA00012438"/>
    </source>
</evidence>
<dbReference type="InterPro" id="IPR013656">
    <property type="entry name" value="PAS_4"/>
</dbReference>
<protein>
    <recommendedName>
        <fullName evidence="2">histidine kinase</fullName>
        <ecNumber evidence="2">2.7.13.3</ecNumber>
    </recommendedName>
</protein>
<evidence type="ECO:0000259" key="10">
    <source>
        <dbReference type="PROSITE" id="PS50113"/>
    </source>
</evidence>
<dbReference type="Gene3D" id="3.30.565.10">
    <property type="entry name" value="Histidine kinase-like ATPase, C-terminal domain"/>
    <property type="match status" value="1"/>
</dbReference>
<dbReference type="SMART" id="SM00091">
    <property type="entry name" value="PAS"/>
    <property type="match status" value="2"/>
</dbReference>
<dbReference type="InterPro" id="IPR011006">
    <property type="entry name" value="CheY-like_superfamily"/>
</dbReference>
<feature type="domain" description="Response regulatory" evidence="8">
    <location>
        <begin position="550"/>
        <end position="666"/>
    </location>
</feature>
<dbReference type="PANTHER" id="PTHR43065:SF49">
    <property type="entry name" value="HISTIDINE KINASE"/>
    <property type="match status" value="1"/>
</dbReference>
<keyword evidence="4 11" id="KW-0418">Kinase</keyword>
<dbReference type="InterPro" id="IPR000014">
    <property type="entry name" value="PAS"/>
</dbReference>
<dbReference type="SUPFAM" id="SSF47384">
    <property type="entry name" value="Homodimeric domain of signal transducing histidine kinase"/>
    <property type="match status" value="1"/>
</dbReference>
<evidence type="ECO:0000259" key="9">
    <source>
        <dbReference type="PROSITE" id="PS50112"/>
    </source>
</evidence>
<dbReference type="SMART" id="SM00086">
    <property type="entry name" value="PAC"/>
    <property type="match status" value="2"/>
</dbReference>
<dbReference type="CDD" id="cd00130">
    <property type="entry name" value="PAS"/>
    <property type="match status" value="2"/>
</dbReference>
<dbReference type="CDD" id="cd00082">
    <property type="entry name" value="HisKA"/>
    <property type="match status" value="1"/>
</dbReference>
<dbReference type="Pfam" id="PF08448">
    <property type="entry name" value="PAS_4"/>
    <property type="match status" value="1"/>
</dbReference>
<evidence type="ECO:0000256" key="1">
    <source>
        <dbReference type="ARBA" id="ARBA00000085"/>
    </source>
</evidence>
<comment type="catalytic activity">
    <reaction evidence="1">
        <text>ATP + protein L-histidine = ADP + protein N-phospho-L-histidine.</text>
        <dbReference type="EC" id="2.7.13.3"/>
    </reaction>
</comment>
<dbReference type="PROSITE" id="PS50113">
    <property type="entry name" value="PAC"/>
    <property type="match status" value="1"/>
</dbReference>
<dbReference type="InterPro" id="IPR003594">
    <property type="entry name" value="HATPase_dom"/>
</dbReference>
<dbReference type="InterPro" id="IPR036890">
    <property type="entry name" value="HATPase_C_sf"/>
</dbReference>
<evidence type="ECO:0000259" key="8">
    <source>
        <dbReference type="PROSITE" id="PS50110"/>
    </source>
</evidence>
<dbReference type="SMART" id="SM00387">
    <property type="entry name" value="HATPase_c"/>
    <property type="match status" value="1"/>
</dbReference>
<name>A0A8B4IDC0_PSEFL</name>
<dbReference type="InterPro" id="IPR000700">
    <property type="entry name" value="PAS-assoc_C"/>
</dbReference>
<dbReference type="PROSITE" id="PS50110">
    <property type="entry name" value="RESPONSE_REGULATORY"/>
    <property type="match status" value="1"/>
</dbReference>
<dbReference type="EMBL" id="LS483372">
    <property type="protein sequence ID" value="SQF93497.1"/>
    <property type="molecule type" value="Genomic_DNA"/>
</dbReference>
<evidence type="ECO:0000256" key="6">
    <source>
        <dbReference type="SAM" id="MobiDB-lite"/>
    </source>
</evidence>
<dbReference type="PANTHER" id="PTHR43065">
    <property type="entry name" value="SENSOR HISTIDINE KINASE"/>
    <property type="match status" value="1"/>
</dbReference>
<proteinExistence type="predicted"/>
<keyword evidence="3 5" id="KW-0597">Phosphoprotein</keyword>
<dbReference type="InterPro" id="IPR036097">
    <property type="entry name" value="HisK_dim/P_sf"/>
</dbReference>
<dbReference type="NCBIfam" id="TIGR00229">
    <property type="entry name" value="sensory_box"/>
    <property type="match status" value="1"/>
</dbReference>
<dbReference type="PRINTS" id="PR00344">
    <property type="entry name" value="BCTRLSENSOR"/>
</dbReference>
<dbReference type="InterPro" id="IPR005467">
    <property type="entry name" value="His_kinase_dom"/>
</dbReference>
<feature type="region of interest" description="Disordered" evidence="6">
    <location>
        <begin position="1"/>
        <end position="24"/>
    </location>
</feature>
<dbReference type="SMART" id="SM00388">
    <property type="entry name" value="HisKA"/>
    <property type="match status" value="1"/>
</dbReference>
<dbReference type="SUPFAM" id="SSF55785">
    <property type="entry name" value="PYP-like sensor domain (PAS domain)"/>
    <property type="match status" value="2"/>
</dbReference>
<accession>A0A8B4IDC0</accession>
<dbReference type="EC" id="2.7.13.3" evidence="2"/>
<dbReference type="Pfam" id="PF08447">
    <property type="entry name" value="PAS_3"/>
    <property type="match status" value="1"/>
</dbReference>
<dbReference type="InterPro" id="IPR004358">
    <property type="entry name" value="Sig_transdc_His_kin-like_C"/>
</dbReference>
<dbReference type="Gene3D" id="3.40.50.2300">
    <property type="match status" value="1"/>
</dbReference>